<gene>
    <name evidence="6" type="ORF">SU32_10090</name>
</gene>
<evidence type="ECO:0000256" key="1">
    <source>
        <dbReference type="ARBA" id="ARBA00005417"/>
    </source>
</evidence>
<accession>A0A0M9GMG3</accession>
<dbReference type="PANTHER" id="PTHR46743">
    <property type="entry name" value="TEICHOIC ACIDS EXPORT ATP-BINDING PROTEIN TAGH"/>
    <property type="match status" value="1"/>
</dbReference>
<dbReference type="GO" id="GO:0016887">
    <property type="term" value="F:ATP hydrolysis activity"/>
    <property type="evidence" value="ECO:0007669"/>
    <property type="project" value="InterPro"/>
</dbReference>
<dbReference type="Gene3D" id="2.70.50.60">
    <property type="entry name" value="abc- transporter (atp binding component) like domain"/>
    <property type="match status" value="1"/>
</dbReference>
<dbReference type="CDD" id="cd03220">
    <property type="entry name" value="ABC_KpsT_Wzt"/>
    <property type="match status" value="1"/>
</dbReference>
<dbReference type="PATRIC" id="fig|1514904.3.peg.850"/>
<evidence type="ECO:0000313" key="7">
    <source>
        <dbReference type="Proteomes" id="UP000038011"/>
    </source>
</evidence>
<proteinExistence type="inferred from homology"/>
<feature type="domain" description="ABC transporter" evidence="5">
    <location>
        <begin position="24"/>
        <end position="247"/>
    </location>
</feature>
<dbReference type="STRING" id="1514904.SU32_10090"/>
<dbReference type="Proteomes" id="UP000038011">
    <property type="component" value="Unassembled WGS sequence"/>
</dbReference>
<keyword evidence="7" id="KW-1185">Reference proteome</keyword>
<dbReference type="GO" id="GO:0140359">
    <property type="term" value="F:ABC-type transporter activity"/>
    <property type="evidence" value="ECO:0007669"/>
    <property type="project" value="InterPro"/>
</dbReference>
<keyword evidence="3" id="KW-0547">Nucleotide-binding</keyword>
<evidence type="ECO:0000313" key="6">
    <source>
        <dbReference type="EMBL" id="KPB01220.1"/>
    </source>
</evidence>
<evidence type="ECO:0000256" key="3">
    <source>
        <dbReference type="ARBA" id="ARBA00022741"/>
    </source>
</evidence>
<keyword evidence="4" id="KW-0067">ATP-binding</keyword>
<dbReference type="GO" id="GO:0016020">
    <property type="term" value="C:membrane"/>
    <property type="evidence" value="ECO:0007669"/>
    <property type="project" value="InterPro"/>
</dbReference>
<organism evidence="6 7">
    <name type="scientific">Ahrensia marina</name>
    <dbReference type="NCBI Taxonomy" id="1514904"/>
    <lineage>
        <taxon>Bacteria</taxon>
        <taxon>Pseudomonadati</taxon>
        <taxon>Pseudomonadota</taxon>
        <taxon>Alphaproteobacteria</taxon>
        <taxon>Hyphomicrobiales</taxon>
        <taxon>Ahrensiaceae</taxon>
        <taxon>Ahrensia</taxon>
    </lineage>
</organism>
<dbReference type="SUPFAM" id="SSF52540">
    <property type="entry name" value="P-loop containing nucleoside triphosphate hydrolases"/>
    <property type="match status" value="1"/>
</dbReference>
<dbReference type="InterPro" id="IPR027417">
    <property type="entry name" value="P-loop_NTPase"/>
</dbReference>
<dbReference type="Gene3D" id="3.40.50.300">
    <property type="entry name" value="P-loop containing nucleotide triphosphate hydrolases"/>
    <property type="match status" value="1"/>
</dbReference>
<dbReference type="OrthoDB" id="9778870at2"/>
<dbReference type="InterPro" id="IPR003439">
    <property type="entry name" value="ABC_transporter-like_ATP-bd"/>
</dbReference>
<comment type="caution">
    <text evidence="6">The sequence shown here is derived from an EMBL/GenBank/DDBJ whole genome shotgun (WGS) entry which is preliminary data.</text>
</comment>
<comment type="similarity">
    <text evidence="1">Belongs to the ABC transporter superfamily.</text>
</comment>
<reference evidence="6 7" key="1">
    <citation type="submission" date="2015-01" db="EMBL/GenBank/DDBJ databases">
        <title>Ahrensia donghaiensis sp. nov., a novel dimethylsulphoniopropionate-cleavage bacterium isolated from seawater and emended descriptions of the genus Ahrensia and Ahrensia kielensis.</title>
        <authorList>
            <person name="Liu J."/>
        </authorList>
    </citation>
    <scope>NUCLEOTIDE SEQUENCE [LARGE SCALE GENOMIC DNA]</scope>
    <source>
        <strain evidence="6 7">LZD062</strain>
    </source>
</reference>
<dbReference type="InterPro" id="IPR003593">
    <property type="entry name" value="AAA+_ATPase"/>
</dbReference>
<dbReference type="EMBL" id="JXMU01000013">
    <property type="protein sequence ID" value="KPB01220.1"/>
    <property type="molecule type" value="Genomic_DNA"/>
</dbReference>
<dbReference type="PANTHER" id="PTHR46743:SF2">
    <property type="entry name" value="TEICHOIC ACIDS EXPORT ATP-BINDING PROTEIN TAGH"/>
    <property type="match status" value="1"/>
</dbReference>
<dbReference type="Pfam" id="PF14524">
    <property type="entry name" value="Wzt_C"/>
    <property type="match status" value="1"/>
</dbReference>
<protein>
    <recommendedName>
        <fullName evidence="5">ABC transporter domain-containing protein</fullName>
    </recommendedName>
</protein>
<dbReference type="RefSeq" id="WP_053999228.1">
    <property type="nucleotide sequence ID" value="NZ_JXMU01000013.1"/>
</dbReference>
<dbReference type="PROSITE" id="PS50893">
    <property type="entry name" value="ABC_TRANSPORTER_2"/>
    <property type="match status" value="1"/>
</dbReference>
<dbReference type="CDD" id="cd10147">
    <property type="entry name" value="Wzt_C-like"/>
    <property type="match status" value="1"/>
</dbReference>
<dbReference type="InterPro" id="IPR015860">
    <property type="entry name" value="ABC_transpr_TagH-like"/>
</dbReference>
<evidence type="ECO:0000259" key="5">
    <source>
        <dbReference type="PROSITE" id="PS50893"/>
    </source>
</evidence>
<dbReference type="SMART" id="SM00382">
    <property type="entry name" value="AAA"/>
    <property type="match status" value="1"/>
</dbReference>
<dbReference type="AlphaFoldDB" id="A0A0M9GMG3"/>
<dbReference type="GO" id="GO:0005524">
    <property type="term" value="F:ATP binding"/>
    <property type="evidence" value="ECO:0007669"/>
    <property type="project" value="UniProtKB-KW"/>
</dbReference>
<sequence length="432" mass="47983">MSSETMISVNELSKCYMMYDKPEYRLWQMLWRTRKAWSRDFWALRDITFDVRKGETVAVIGRNGSGKSTLLQLICNTLEPTRGNVQVGGKIAALLELGAGFNAEFTGRENIYLNGAILGMEKSEMDARFQSIIDFADIGDFLNQPVKTYSSGMYVRLAFAVAIHCQPEVLIIDEALAVGDFLFQQKCSRFMKEQFSDVTKLLVTHDMAAVANMADRAIVLHQGKLIYDGDPQSAIREYQIVARGGKHVTHIASDKHADNSEKSNEDILKAYAERDWITINEHTLSGSLRARIRKCAYEVDGVSGVGAIGSGQQLVIDFEASIEGHLDQVIVGYQVQDRFGSVIFGENSMSSDFSLPNLDAGTWRFSLMFDWPIVAPGKYAVTLGIGSGYDALSHSIECWAHNVIILDSSSDVDVHGLFNVEISQLTVKESSQ</sequence>
<dbReference type="Pfam" id="PF00005">
    <property type="entry name" value="ABC_tran"/>
    <property type="match status" value="1"/>
</dbReference>
<dbReference type="InterPro" id="IPR050683">
    <property type="entry name" value="Bact_Polysacc_Export_ATP-bd"/>
</dbReference>
<keyword evidence="2" id="KW-0813">Transport</keyword>
<dbReference type="InterPro" id="IPR029439">
    <property type="entry name" value="Wzt_C"/>
</dbReference>
<evidence type="ECO:0000256" key="2">
    <source>
        <dbReference type="ARBA" id="ARBA00022448"/>
    </source>
</evidence>
<evidence type="ECO:0000256" key="4">
    <source>
        <dbReference type="ARBA" id="ARBA00022840"/>
    </source>
</evidence>
<name>A0A0M9GMG3_9HYPH</name>